<dbReference type="InterPro" id="IPR006595">
    <property type="entry name" value="CTLH_C"/>
</dbReference>
<dbReference type="SUPFAM" id="SSF50978">
    <property type="entry name" value="WD40 repeat-like"/>
    <property type="match status" value="2"/>
</dbReference>
<dbReference type="Pfam" id="PF17814">
    <property type="entry name" value="LisH_TPL"/>
    <property type="match status" value="1"/>
</dbReference>
<dbReference type="PROSITE" id="PS00678">
    <property type="entry name" value="WD_REPEATS_1"/>
    <property type="match status" value="1"/>
</dbReference>
<dbReference type="Proteomes" id="UP000288805">
    <property type="component" value="Unassembled WGS sequence"/>
</dbReference>
<dbReference type="SMART" id="SM00116">
    <property type="entry name" value="CBS"/>
    <property type="match status" value="2"/>
</dbReference>
<dbReference type="PROSITE" id="PS50897">
    <property type="entry name" value="CTLH"/>
    <property type="match status" value="1"/>
</dbReference>
<dbReference type="InterPro" id="IPR006594">
    <property type="entry name" value="LisH"/>
</dbReference>
<dbReference type="InterPro" id="IPR027728">
    <property type="entry name" value="Topless_fam"/>
</dbReference>
<dbReference type="InterPro" id="IPR015943">
    <property type="entry name" value="WD40/YVTN_repeat-like_dom_sf"/>
</dbReference>
<keyword evidence="4" id="KW-0129">CBS domain</keyword>
<feature type="repeat" description="WD" evidence="3">
    <location>
        <begin position="1264"/>
        <end position="1296"/>
    </location>
</feature>
<evidence type="ECO:0000256" key="2">
    <source>
        <dbReference type="ARBA" id="ARBA00022737"/>
    </source>
</evidence>
<dbReference type="InterPro" id="IPR046342">
    <property type="entry name" value="CBS_dom_sf"/>
</dbReference>
<dbReference type="InterPro" id="IPR054080">
    <property type="entry name" value="TPR1-like_2nd"/>
</dbReference>
<dbReference type="Gene3D" id="2.130.10.10">
    <property type="entry name" value="YVTN repeat-like/Quinoprotein amine dehydrogenase"/>
    <property type="match status" value="3"/>
</dbReference>
<evidence type="ECO:0000313" key="8">
    <source>
        <dbReference type="EMBL" id="RVW32232.1"/>
    </source>
</evidence>
<dbReference type="SUPFAM" id="SSF54631">
    <property type="entry name" value="CBS-domain pair"/>
    <property type="match status" value="2"/>
</dbReference>
<evidence type="ECO:0000256" key="4">
    <source>
        <dbReference type="PROSITE-ProRule" id="PRU00703"/>
    </source>
</evidence>
<dbReference type="Pfam" id="PF00078">
    <property type="entry name" value="RVT_1"/>
    <property type="match status" value="1"/>
</dbReference>
<keyword evidence="1 3" id="KW-0853">WD repeat</keyword>
<dbReference type="Gene3D" id="3.10.580.10">
    <property type="entry name" value="CBS-domain"/>
    <property type="match status" value="2"/>
</dbReference>
<dbReference type="Pfam" id="PF21889">
    <property type="entry name" value="TPR1-like_2nd"/>
    <property type="match status" value="1"/>
</dbReference>
<dbReference type="PROSITE" id="PS50294">
    <property type="entry name" value="WD_REPEATS_REGION"/>
    <property type="match status" value="2"/>
</dbReference>
<accession>A0A438D9V4</accession>
<dbReference type="SMART" id="SM00667">
    <property type="entry name" value="LisH"/>
    <property type="match status" value="1"/>
</dbReference>
<dbReference type="EMBL" id="QGNW01001725">
    <property type="protein sequence ID" value="RVW32232.1"/>
    <property type="molecule type" value="Genomic_DNA"/>
</dbReference>
<gene>
    <name evidence="8" type="primary">TPR4_4</name>
    <name evidence="8" type="ORF">CK203_080100</name>
</gene>
<dbReference type="InterPro" id="IPR019775">
    <property type="entry name" value="WD40_repeat_CS"/>
</dbReference>
<evidence type="ECO:0000259" key="7">
    <source>
        <dbReference type="PROSITE" id="PS51371"/>
    </source>
</evidence>
<dbReference type="InterPro" id="IPR000477">
    <property type="entry name" value="RT_dom"/>
</dbReference>
<feature type="domain" description="CTLH" evidence="6">
    <location>
        <begin position="34"/>
        <end position="92"/>
    </location>
</feature>
<comment type="caution">
    <text evidence="8">The sequence shown here is derived from an EMBL/GenBank/DDBJ whole genome shotgun (WGS) entry which is preliminary data.</text>
</comment>
<proteinExistence type="predicted"/>
<dbReference type="Pfam" id="PF00571">
    <property type="entry name" value="CBS"/>
    <property type="match status" value="1"/>
</dbReference>
<dbReference type="PANTHER" id="PTHR44083:SF48">
    <property type="entry name" value="TOPLESS-RELATED PROTEIN 4"/>
    <property type="match status" value="1"/>
</dbReference>
<evidence type="ECO:0000256" key="1">
    <source>
        <dbReference type="ARBA" id="ARBA00022574"/>
    </source>
</evidence>
<reference evidence="8 9" key="1">
    <citation type="journal article" date="2018" name="PLoS Genet.">
        <title>Population sequencing reveals clonal diversity and ancestral inbreeding in the grapevine cultivar Chardonnay.</title>
        <authorList>
            <person name="Roach M.J."/>
            <person name="Johnson D.L."/>
            <person name="Bohlmann J."/>
            <person name="van Vuuren H.J."/>
            <person name="Jones S.J."/>
            <person name="Pretorius I.S."/>
            <person name="Schmidt S.A."/>
            <person name="Borneman A.R."/>
        </authorList>
    </citation>
    <scope>NUCLEOTIDE SEQUENCE [LARGE SCALE GENOMIC DNA]</scope>
    <source>
        <strain evidence="9">cv. Chardonnay</strain>
        <tissue evidence="8">Leaf</tissue>
    </source>
</reference>
<feature type="compositionally biased region" description="Polar residues" evidence="5">
    <location>
        <begin position="1462"/>
        <end position="1475"/>
    </location>
</feature>
<dbReference type="SMART" id="SM00668">
    <property type="entry name" value="CTLH"/>
    <property type="match status" value="1"/>
</dbReference>
<feature type="region of interest" description="Disordered" evidence="5">
    <location>
        <begin position="1446"/>
        <end position="1480"/>
    </location>
</feature>
<dbReference type="PROSITE" id="PS51371">
    <property type="entry name" value="CBS"/>
    <property type="match status" value="1"/>
</dbReference>
<dbReference type="Pfam" id="PF21359">
    <property type="entry name" value="zf_topless"/>
    <property type="match status" value="1"/>
</dbReference>
<dbReference type="InterPro" id="IPR054532">
    <property type="entry name" value="TPL_SMU1_LisH-like"/>
</dbReference>
<dbReference type="PROSITE" id="PS50896">
    <property type="entry name" value="LISH"/>
    <property type="match status" value="1"/>
</dbReference>
<dbReference type="InterPro" id="IPR001680">
    <property type="entry name" value="WD40_rpt"/>
</dbReference>
<protein>
    <submittedName>
        <fullName evidence="8">Topless-related protein 4</fullName>
    </submittedName>
</protein>
<keyword evidence="2" id="KW-0677">Repeat</keyword>
<evidence type="ECO:0000256" key="5">
    <source>
        <dbReference type="SAM" id="MobiDB-lite"/>
    </source>
</evidence>
<name>A0A438D9V4_VITVI</name>
<feature type="domain" description="CBS" evidence="7">
    <location>
        <begin position="1818"/>
        <end position="1876"/>
    </location>
</feature>
<feature type="repeat" description="WD" evidence="3">
    <location>
        <begin position="483"/>
        <end position="526"/>
    </location>
</feature>
<dbReference type="InterPro" id="IPR048419">
    <property type="entry name" value="Topless_Znf"/>
</dbReference>
<evidence type="ECO:0000256" key="3">
    <source>
        <dbReference type="PROSITE-ProRule" id="PRU00221"/>
    </source>
</evidence>
<dbReference type="FunFam" id="2.130.10.10:FF:000558">
    <property type="entry name" value="Topless-related protein 1"/>
    <property type="match status" value="1"/>
</dbReference>
<evidence type="ECO:0000313" key="9">
    <source>
        <dbReference type="Proteomes" id="UP000288805"/>
    </source>
</evidence>
<dbReference type="InterPro" id="IPR036322">
    <property type="entry name" value="WD40_repeat_dom_sf"/>
</dbReference>
<dbReference type="PROSITE" id="PS50082">
    <property type="entry name" value="WD_REPEATS_2"/>
    <property type="match status" value="2"/>
</dbReference>
<dbReference type="SMART" id="SM00320">
    <property type="entry name" value="WD40"/>
    <property type="match status" value="10"/>
</dbReference>
<sequence length="1881" mass="207850">MSSLSRELVFLILQFLDEEKFKDTVHRLEKESGFFFNMRYFEDCVTNGEWDEVENYLSGFTKVDDNRYSMKIFFEIRKQKYLEALDKHDHAKAVDILVKDLKTFSTFNEELFKEITLLLTLGNFRENEQLSKYGDTKTARGIMLLELKKLIEANPLFRDKLQFPGLKNSRLRTLINQSLNWQHQLCKNPRPNPDIKTLFTDHTCGQPNGSRAPSPATSSLMGSIPKVGGFPPLGAHGPFQSAPAPAPTPLTPPLAGWMTNPASVPHQTVSAGPLGLTVPSNAASMLKHPRTPSTNNNLAMDYQTADSEHMLKRSRPFGISDEDQTGAYNDINYVAPVFQMLANNMPVNILPISYPGQSHTHMLYSSNDLPKTVVGKLAQGSAVRSMDFHPIQHTLLLVGTNIGDITIWEVGGGARLVLKNFKVWDLGSCSGTLQASLANESAASVNRVTWSPDGSICGVAYSKHIVHIFSYYGGDDLRNHLEIEAHIGNVSDLAFSQPNKQLCIITCGEDKTIKVWDVVTGSKQYTFDGHEAPVYSVCPHYKENIQFIFSTAIDGKIKAWLYDNLGSRVDYDAPGHSCTMMAYSSDGTRLFSCGTNKEGESYIVEWNESEGAVKRTYHGLGKRSVGVVQFDTTKNRFLVAGDEYLIKFWDMDNVSMLMSTDADGGLPASPCIRFNKEGTLLAVSTNENGIKILANADGVQLVRLIESRAHDASRSASGTVAKGPVMGTYGASSSAAGTSIGDRSAIVPAMVGLNGDSRSMPDVKPRILDDSDKSKVWKLTEINEPSQIHSLRLPDTLLAVRGLRQGDPLSPYLFVMGMEVLGILIRRAVEGGFLSGCNIREGGRTALNISHLFFADDTIVFCEANKDHLSHLSWILFWFEVASGLKINLGKSEIIPVGEVDDIEELAVEIGCRVGSLPSQYLGVPLGAPNKASSVWDGVEERVRRRLALWKRQFISKGGRITLIKSTLASIPIYQMSLFRMLKIVVRRLEKLQRDFLWGGGNRERKVHLVKWEIVCGDKERGGLGLRKLGLLNKALLGKWIWRFACERENLWKQVIVAKFGQEDDGWKSKKPNGAFGVGVWKEIMKETDWNATVEEMWDQNSDQGGWNLRFLRNFNDWEIIRLIYTNSGSAILVLTLNAVHKLWKWQRNERNPTGKACTSVSPQLWQPSSGILMTNDISETNLEDAVPCFALSKNDSYVMSASGGKISLFNMMTFKTMTTFMPPPPAATFLAFHPQDNNIIAIGMEDSSIQIYNVRVDEVKSKLKGHQKKVTGLAFSNVLNVLVSSGADAQLCVWSTDVWEKQTSKFLQIPNGRVPAPNTQTRVQFHQNQTHVLVVHETQIAIYEAPRLECLMQWVPREPSSSITDATYSCDSQSIFISFEDGSLSVLTAATLRLRCKINPSAYLPSNPSMRVYPLVVAGHPSEPNQFAVGLTDGGVHVLEPLESEGRWGIPPPLENGAGPSVTSAPASSDQQPSEGKRRLTFNFNRVRQYAERLKPTAREAGEYEDNDPNKTEELHVAKYWISNEKRGLREKKVGDVAVEKRRLVEVPYTATLAHTLNALVANRAVAVPVAAPPGHWIGAGGSMIMESDKQTGAVRKHYIGMVTMLDILGHIGGGDGDGFDFEGIMSVPVSSIIGHCLEGLSLWTLNPHTSILDCMEMFSKGIHRALVPLDSHMENISGVELAESASSYRMLTQMDVLRFLKEHASELNSVLSCSVGELEVIHETVFGVTDGTKVMEAIKCMKVASLNAVPIIEASDGTEDCTKLINGKGRKLIGTFSATDLRGCPVTQLQSWLPLSVMDFTEKVTTSPLHGSTNSRSPWRELVTCFAESCLGEAIDKAVAKHVHRVWVVDRQGSLVGLVSLTDMIRAVRISLLSDASVI</sequence>
<dbReference type="GO" id="GO:0006355">
    <property type="term" value="P:regulation of DNA-templated transcription"/>
    <property type="evidence" value="ECO:0007669"/>
    <property type="project" value="InterPro"/>
</dbReference>
<dbReference type="PANTHER" id="PTHR44083">
    <property type="entry name" value="TOPLESS-RELATED PROTEIN 1-RELATED"/>
    <property type="match status" value="1"/>
</dbReference>
<dbReference type="Pfam" id="PF00400">
    <property type="entry name" value="WD40"/>
    <property type="match status" value="3"/>
</dbReference>
<organism evidence="8 9">
    <name type="scientific">Vitis vinifera</name>
    <name type="common">Grape</name>
    <dbReference type="NCBI Taxonomy" id="29760"/>
    <lineage>
        <taxon>Eukaryota</taxon>
        <taxon>Viridiplantae</taxon>
        <taxon>Streptophyta</taxon>
        <taxon>Embryophyta</taxon>
        <taxon>Tracheophyta</taxon>
        <taxon>Spermatophyta</taxon>
        <taxon>Magnoliopsida</taxon>
        <taxon>eudicotyledons</taxon>
        <taxon>Gunneridae</taxon>
        <taxon>Pentapetalae</taxon>
        <taxon>rosids</taxon>
        <taxon>Vitales</taxon>
        <taxon>Vitaceae</taxon>
        <taxon>Viteae</taxon>
        <taxon>Vitis</taxon>
    </lineage>
</organism>
<evidence type="ECO:0000259" key="6">
    <source>
        <dbReference type="PROSITE" id="PS50897"/>
    </source>
</evidence>
<dbReference type="InterPro" id="IPR000644">
    <property type="entry name" value="CBS_dom"/>
</dbReference>